<sequence>MWSMFKPKRAKLEAWIRPHSVIAEQFRAIRENIGFTAHNQSLNSIAITSPQSGEGKSLIAANLAVSMSRQGQRVLLVDAHFKSPMIHTLFSLSNAVGLADVLRGAIGWEEATQQSELAGIDILTAGSLIGGSNEWLYPQAFRGWLSMTTDLYDVVLVDCPPIIDCADTQIIAYQVDGVILTLRRGVSDLARAEEAKNRLTLSKANILGVIFNDKDN</sequence>
<dbReference type="Pfam" id="PF01656">
    <property type="entry name" value="CbiA"/>
    <property type="match status" value="1"/>
</dbReference>
<dbReference type="InterPro" id="IPR027417">
    <property type="entry name" value="P-loop_NTPase"/>
</dbReference>
<name>A0A419SH94_9BACL</name>
<dbReference type="AlphaFoldDB" id="A0A419SH94"/>
<dbReference type="EMBL" id="MCHY01000009">
    <property type="protein sequence ID" value="RKD23160.1"/>
    <property type="molecule type" value="Genomic_DNA"/>
</dbReference>
<feature type="domain" description="CobQ/CobB/MinD/ParA nucleotide binding" evidence="3">
    <location>
        <begin position="45"/>
        <end position="215"/>
    </location>
</feature>
<dbReference type="CDD" id="cd05387">
    <property type="entry name" value="BY-kinase"/>
    <property type="match status" value="1"/>
</dbReference>
<dbReference type="Gene3D" id="3.40.50.300">
    <property type="entry name" value="P-loop containing nucleotide triphosphate hydrolases"/>
    <property type="match status" value="1"/>
</dbReference>
<evidence type="ECO:0000313" key="5">
    <source>
        <dbReference type="Proteomes" id="UP000284219"/>
    </source>
</evidence>
<dbReference type="PANTHER" id="PTHR32309:SF31">
    <property type="entry name" value="CAPSULAR EXOPOLYSACCHARIDE FAMILY"/>
    <property type="match status" value="1"/>
</dbReference>
<dbReference type="InterPro" id="IPR002586">
    <property type="entry name" value="CobQ/CobB/MinD/ParA_Nub-bd_dom"/>
</dbReference>
<dbReference type="PANTHER" id="PTHR32309">
    <property type="entry name" value="TYROSINE-PROTEIN KINASE"/>
    <property type="match status" value="1"/>
</dbReference>
<evidence type="ECO:0000313" key="4">
    <source>
        <dbReference type="EMBL" id="RKD23160.1"/>
    </source>
</evidence>
<comment type="caution">
    <text evidence="4">The sequence shown here is derived from an EMBL/GenBank/DDBJ whole genome shotgun (WGS) entry which is preliminary data.</text>
</comment>
<dbReference type="OrthoDB" id="9794577at2"/>
<dbReference type="NCBIfam" id="TIGR01007">
    <property type="entry name" value="eps_fam"/>
    <property type="match status" value="1"/>
</dbReference>
<dbReference type="SUPFAM" id="SSF52540">
    <property type="entry name" value="P-loop containing nucleoside triphosphate hydrolases"/>
    <property type="match status" value="1"/>
</dbReference>
<proteinExistence type="predicted"/>
<evidence type="ECO:0000259" key="3">
    <source>
        <dbReference type="Pfam" id="PF01656"/>
    </source>
</evidence>
<dbReference type="Proteomes" id="UP000284219">
    <property type="component" value="Unassembled WGS sequence"/>
</dbReference>
<accession>A0A419SH94</accession>
<evidence type="ECO:0000256" key="1">
    <source>
        <dbReference type="ARBA" id="ARBA00022741"/>
    </source>
</evidence>
<protein>
    <recommendedName>
        <fullName evidence="3">CobQ/CobB/MinD/ParA nucleotide binding domain-containing protein</fullName>
    </recommendedName>
</protein>
<keyword evidence="1" id="KW-0547">Nucleotide-binding</keyword>
<keyword evidence="5" id="KW-1185">Reference proteome</keyword>
<reference evidence="4 5" key="1">
    <citation type="submission" date="2016-08" db="EMBL/GenBank/DDBJ databases">
        <title>Novel Firmicute Genomes.</title>
        <authorList>
            <person name="Poppleton D.I."/>
            <person name="Gribaldo S."/>
        </authorList>
    </citation>
    <scope>NUCLEOTIDE SEQUENCE [LARGE SCALE GENOMIC DNA]</scope>
    <source>
        <strain evidence="4 5">RAOx-1</strain>
    </source>
</reference>
<dbReference type="InterPro" id="IPR005702">
    <property type="entry name" value="Wzc-like_C"/>
</dbReference>
<keyword evidence="2" id="KW-0067">ATP-binding</keyword>
<gene>
    <name evidence="4" type="ORF">BEP19_13155</name>
</gene>
<organism evidence="4 5">
    <name type="scientific">Ammoniphilus oxalaticus</name>
    <dbReference type="NCBI Taxonomy" id="66863"/>
    <lineage>
        <taxon>Bacteria</taxon>
        <taxon>Bacillati</taxon>
        <taxon>Bacillota</taxon>
        <taxon>Bacilli</taxon>
        <taxon>Bacillales</taxon>
        <taxon>Paenibacillaceae</taxon>
        <taxon>Aneurinibacillus group</taxon>
        <taxon>Ammoniphilus</taxon>
    </lineage>
</organism>
<dbReference type="GO" id="GO:0005524">
    <property type="term" value="F:ATP binding"/>
    <property type="evidence" value="ECO:0007669"/>
    <property type="project" value="UniProtKB-KW"/>
</dbReference>
<evidence type="ECO:0000256" key="2">
    <source>
        <dbReference type="ARBA" id="ARBA00022840"/>
    </source>
</evidence>
<dbReference type="InterPro" id="IPR050445">
    <property type="entry name" value="Bact_polysacc_biosynth/exp"/>
</dbReference>